<dbReference type="PANTHER" id="PTHR38471:SF2">
    <property type="entry name" value="FOUR HELIX BUNDLE PROTEIN"/>
    <property type="match status" value="1"/>
</dbReference>
<dbReference type="Proteomes" id="UP000243525">
    <property type="component" value="Unassembled WGS sequence"/>
</dbReference>
<dbReference type="SUPFAM" id="SSF158446">
    <property type="entry name" value="IVS-encoded protein-like"/>
    <property type="match status" value="1"/>
</dbReference>
<sequence>MTTPDQINFRNEMKIRLRTFVLDLLKMTEQIPYSQESKTLKAQLIRSGSSVYANYRAACRARSRNEFFAKLSIVVEEADETEMWLDLLILSEISNNDQTKRLHNESLEILKIMATARKNSN</sequence>
<name>A0A2T5C555_9BACT</name>
<reference evidence="1 2" key="1">
    <citation type="submission" date="2018-04" db="EMBL/GenBank/DDBJ databases">
        <title>Genomic Encyclopedia of Archaeal and Bacterial Type Strains, Phase II (KMG-II): from individual species to whole genera.</title>
        <authorList>
            <person name="Goeker M."/>
        </authorList>
    </citation>
    <scope>NUCLEOTIDE SEQUENCE [LARGE SCALE GENOMIC DNA]</scope>
    <source>
        <strain evidence="1 2">DSM 28823</strain>
    </source>
</reference>
<protein>
    <submittedName>
        <fullName evidence="1">Four helix bundle protein</fullName>
    </submittedName>
</protein>
<organism evidence="1 2">
    <name type="scientific">Mangrovibacterium marinum</name>
    <dbReference type="NCBI Taxonomy" id="1639118"/>
    <lineage>
        <taxon>Bacteria</taxon>
        <taxon>Pseudomonadati</taxon>
        <taxon>Bacteroidota</taxon>
        <taxon>Bacteroidia</taxon>
        <taxon>Marinilabiliales</taxon>
        <taxon>Prolixibacteraceae</taxon>
        <taxon>Mangrovibacterium</taxon>
    </lineage>
</organism>
<dbReference type="Gene3D" id="1.20.1440.60">
    <property type="entry name" value="23S rRNA-intervening sequence"/>
    <property type="match status" value="1"/>
</dbReference>
<dbReference type="RefSeq" id="WP_245915663.1">
    <property type="nucleotide sequence ID" value="NZ_OY782574.1"/>
</dbReference>
<dbReference type="PANTHER" id="PTHR38471">
    <property type="entry name" value="FOUR HELIX BUNDLE PROTEIN"/>
    <property type="match status" value="1"/>
</dbReference>
<dbReference type="InterPro" id="IPR036583">
    <property type="entry name" value="23S_rRNA_IVS_sf"/>
</dbReference>
<comment type="caution">
    <text evidence="1">The sequence shown here is derived from an EMBL/GenBank/DDBJ whole genome shotgun (WGS) entry which is preliminary data.</text>
</comment>
<evidence type="ECO:0000313" key="2">
    <source>
        <dbReference type="Proteomes" id="UP000243525"/>
    </source>
</evidence>
<accession>A0A2T5C555</accession>
<keyword evidence="2" id="KW-1185">Reference proteome</keyword>
<dbReference type="InterPro" id="IPR012657">
    <property type="entry name" value="23S_rRNA-intervening_sequence"/>
</dbReference>
<dbReference type="EMBL" id="QAAD01000003">
    <property type="protein sequence ID" value="PTN09966.1"/>
    <property type="molecule type" value="Genomic_DNA"/>
</dbReference>
<proteinExistence type="predicted"/>
<dbReference type="AlphaFoldDB" id="A0A2T5C555"/>
<gene>
    <name evidence="1" type="ORF">C8N47_103263</name>
</gene>
<dbReference type="Pfam" id="PF05635">
    <property type="entry name" value="23S_rRNA_IVP"/>
    <property type="match status" value="1"/>
</dbReference>
<evidence type="ECO:0000313" key="1">
    <source>
        <dbReference type="EMBL" id="PTN09966.1"/>
    </source>
</evidence>
<dbReference type="PIRSF" id="PIRSF035652">
    <property type="entry name" value="CHP02436"/>
    <property type="match status" value="1"/>
</dbReference>
<dbReference type="NCBIfam" id="TIGR02436">
    <property type="entry name" value="four helix bundle protein"/>
    <property type="match status" value="1"/>
</dbReference>